<evidence type="ECO:0000256" key="3">
    <source>
        <dbReference type="ARBA" id="ARBA00022679"/>
    </source>
</evidence>
<keyword evidence="5" id="KW-0012">Acyltransferase</keyword>
<dbReference type="PROSITE" id="PS00606">
    <property type="entry name" value="KS3_1"/>
    <property type="match status" value="1"/>
</dbReference>
<keyword evidence="1" id="KW-0596">Phosphopantetheine</keyword>
<dbReference type="InterPro" id="IPR014043">
    <property type="entry name" value="Acyl_transferase_dom"/>
</dbReference>
<dbReference type="InterPro" id="IPR009081">
    <property type="entry name" value="PP-bd_ACP"/>
</dbReference>
<dbReference type="Gene3D" id="3.30.70.3290">
    <property type="match status" value="1"/>
</dbReference>
<dbReference type="Gene3D" id="3.40.366.10">
    <property type="entry name" value="Malonyl-Coenzyme A Acyl Carrier Protein, domain 2"/>
    <property type="match status" value="1"/>
</dbReference>
<keyword evidence="2" id="KW-0597">Phosphoprotein</keyword>
<evidence type="ECO:0000313" key="9">
    <source>
        <dbReference type="EMBL" id="AXE77984.1"/>
    </source>
</evidence>
<evidence type="ECO:0000256" key="2">
    <source>
        <dbReference type="ARBA" id="ARBA00022553"/>
    </source>
</evidence>
<feature type="compositionally biased region" description="Low complexity" evidence="6">
    <location>
        <begin position="927"/>
        <end position="943"/>
    </location>
</feature>
<dbReference type="InterPro" id="IPR016039">
    <property type="entry name" value="Thiolase-like"/>
</dbReference>
<dbReference type="Pfam" id="PF22621">
    <property type="entry name" value="CurL-like_PKS_C"/>
    <property type="match status" value="1"/>
</dbReference>
<dbReference type="GO" id="GO:0004312">
    <property type="term" value="F:fatty acid synthase activity"/>
    <property type="evidence" value="ECO:0007669"/>
    <property type="project" value="TreeGrafter"/>
</dbReference>
<dbReference type="InterPro" id="IPR050091">
    <property type="entry name" value="PKS_NRPS_Biosynth_Enz"/>
</dbReference>
<dbReference type="PANTHER" id="PTHR43775:SF37">
    <property type="entry name" value="SI:DKEY-61P9.11"/>
    <property type="match status" value="1"/>
</dbReference>
<dbReference type="FunFam" id="3.40.47.10:FF:000019">
    <property type="entry name" value="Polyketide synthase type I"/>
    <property type="match status" value="1"/>
</dbReference>
<dbReference type="GO" id="GO:0033068">
    <property type="term" value="P:macrolide biosynthetic process"/>
    <property type="evidence" value="ECO:0007669"/>
    <property type="project" value="UniProtKB-ARBA"/>
</dbReference>
<dbReference type="InterPro" id="IPR016035">
    <property type="entry name" value="Acyl_Trfase/lysoPLipase"/>
</dbReference>
<dbReference type="InterPro" id="IPR020806">
    <property type="entry name" value="PKS_PP-bd"/>
</dbReference>
<protein>
    <submittedName>
        <fullName evidence="9">Polyketide synthase</fullName>
    </submittedName>
</protein>
<dbReference type="InterPro" id="IPR014031">
    <property type="entry name" value="Ketoacyl_synth_C"/>
</dbReference>
<dbReference type="Proteomes" id="UP000252698">
    <property type="component" value="Chromosome"/>
</dbReference>
<dbReference type="Pfam" id="PF00698">
    <property type="entry name" value="Acyl_transf_1"/>
    <property type="match status" value="1"/>
</dbReference>
<accession>A0A2Z5JCP6</accession>
<dbReference type="CDD" id="cd00833">
    <property type="entry name" value="PKS"/>
    <property type="match status" value="1"/>
</dbReference>
<evidence type="ECO:0000256" key="1">
    <source>
        <dbReference type="ARBA" id="ARBA00022450"/>
    </source>
</evidence>
<evidence type="ECO:0000256" key="5">
    <source>
        <dbReference type="ARBA" id="ARBA00023315"/>
    </source>
</evidence>
<dbReference type="Pfam" id="PF00109">
    <property type="entry name" value="ketoacyl-synt"/>
    <property type="match status" value="1"/>
</dbReference>
<dbReference type="InterPro" id="IPR018201">
    <property type="entry name" value="Ketoacyl_synth_AS"/>
</dbReference>
<dbReference type="PANTHER" id="PTHR43775">
    <property type="entry name" value="FATTY ACID SYNTHASE"/>
    <property type="match status" value="1"/>
</dbReference>
<dbReference type="InterPro" id="IPR014030">
    <property type="entry name" value="Ketoacyl_synth_N"/>
</dbReference>
<dbReference type="SUPFAM" id="SSF53901">
    <property type="entry name" value="Thiolase-like"/>
    <property type="match status" value="1"/>
</dbReference>
<dbReference type="InterPro" id="IPR036736">
    <property type="entry name" value="ACP-like_sf"/>
</dbReference>
<gene>
    <name evidence="9" type="ORF">C5746_14705</name>
</gene>
<dbReference type="GO" id="GO:0004315">
    <property type="term" value="F:3-oxoacyl-[acyl-carrier-protein] synthase activity"/>
    <property type="evidence" value="ECO:0007669"/>
    <property type="project" value="InterPro"/>
</dbReference>
<dbReference type="Gene3D" id="3.40.47.10">
    <property type="match status" value="1"/>
</dbReference>
<evidence type="ECO:0000256" key="4">
    <source>
        <dbReference type="ARBA" id="ARBA00023194"/>
    </source>
</evidence>
<evidence type="ECO:0000259" key="8">
    <source>
        <dbReference type="PROSITE" id="PS52004"/>
    </source>
</evidence>
<dbReference type="SMART" id="SM01294">
    <property type="entry name" value="PKS_PP_betabranch"/>
    <property type="match status" value="1"/>
</dbReference>
<dbReference type="PROSITE" id="PS50075">
    <property type="entry name" value="CARRIER"/>
    <property type="match status" value="1"/>
</dbReference>
<dbReference type="GO" id="GO:0031177">
    <property type="term" value="F:phosphopantetheine binding"/>
    <property type="evidence" value="ECO:0007669"/>
    <property type="project" value="InterPro"/>
</dbReference>
<dbReference type="InterPro" id="IPR016036">
    <property type="entry name" value="Malonyl_transacylase_ACP-bd"/>
</dbReference>
<dbReference type="GeneID" id="95519722"/>
<dbReference type="GO" id="GO:0006633">
    <property type="term" value="P:fatty acid biosynthetic process"/>
    <property type="evidence" value="ECO:0007669"/>
    <property type="project" value="InterPro"/>
</dbReference>
<dbReference type="InterPro" id="IPR001227">
    <property type="entry name" value="Ac_transferase_dom_sf"/>
</dbReference>
<dbReference type="SUPFAM" id="SSF55048">
    <property type="entry name" value="Probable ACP-binding domain of malonyl-CoA ACP transacylase"/>
    <property type="match status" value="1"/>
</dbReference>
<evidence type="ECO:0000256" key="6">
    <source>
        <dbReference type="SAM" id="MobiDB-lite"/>
    </source>
</evidence>
<organism evidence="9 10">
    <name type="scientific">Streptomyces atratus</name>
    <dbReference type="NCBI Taxonomy" id="1893"/>
    <lineage>
        <taxon>Bacteria</taxon>
        <taxon>Bacillati</taxon>
        <taxon>Actinomycetota</taxon>
        <taxon>Actinomycetes</taxon>
        <taxon>Kitasatosporales</taxon>
        <taxon>Streptomycetaceae</taxon>
        <taxon>Streptomyces</taxon>
    </lineage>
</organism>
<dbReference type="PROSITE" id="PS00012">
    <property type="entry name" value="PHOSPHOPANTETHEINE"/>
    <property type="match status" value="1"/>
</dbReference>
<dbReference type="SUPFAM" id="SSF52151">
    <property type="entry name" value="FabD/lysophospholipase-like"/>
    <property type="match status" value="1"/>
</dbReference>
<dbReference type="InterPro" id="IPR006162">
    <property type="entry name" value="Ppantetheine_attach_site"/>
</dbReference>
<evidence type="ECO:0000259" key="7">
    <source>
        <dbReference type="PROSITE" id="PS50075"/>
    </source>
</evidence>
<name>A0A2Z5JCP6_STRAR</name>
<dbReference type="Pfam" id="PF00550">
    <property type="entry name" value="PP-binding"/>
    <property type="match status" value="1"/>
</dbReference>
<dbReference type="Pfam" id="PF02801">
    <property type="entry name" value="Ketoacyl-synt_C"/>
    <property type="match status" value="1"/>
</dbReference>
<dbReference type="SMART" id="SM00823">
    <property type="entry name" value="PKS_PP"/>
    <property type="match status" value="1"/>
</dbReference>
<dbReference type="EMBL" id="CP027306">
    <property type="protein sequence ID" value="AXE77984.1"/>
    <property type="molecule type" value="Genomic_DNA"/>
</dbReference>
<sequence length="1043" mass="111512">MADPDDATTESALKQAHEELRKQRELLKELLREKYEPIAIVGVGLRFPGGNNSLEEFTEFLREGRSAIGPLPKDRWDVEAYASGEGRGVIRTSGGGFLDGLERFDPKFFRTAPAEAHCLDPQQRLVLETAWESLEHAGIDPTGLRHGNGGIYVGASSLDYVMEMDELRDDELDGRIAAGVSHSGICGRLSYFLGWRGPSITVDTACSASLVALHLAVQGLRRGECDIALAGGVNAIHHPRSTALFSDLSALSPDGRCKTFDDAADGYGRAEGCGMIVLKRLSDARRDGDTVLALVRGSAVGQDGESAGLTVPNGAAQEALLRRALGSARLEPGDIQYVEAHGTGTPLGDPIEIGAISEVFADSHSRNDPLIVGSSKTNIGHMEPAAGIGGVIKAVAQLQSGEIFPHLNFEKPSTRIPWEVSPVEIPTETRPWKSGTRRAMVNSFGFAGTLASAVLEEAPAGADTPAPEDVGQAGGGRDTNRESGHVFTLSAKSPRSLALQIERYQRLLADRPDLPVSAICCTGNTGRAHFDHRIAGVVRDHAGLSALLADRAARSATARPEAVRKAVFLFTGQGAQHPGMGLALYGRHPLFRRTVDELDELFTPYLGRSIRELMFGRTEDAGELHRTRYTQPALFVLEYALARLWLSWGVRPSAVLGHSIGEVVAAAVAGLFGVGDAVRLVAVRARLMDSVTAPGGMAAVGADAETANALVEPYDDLAVAAYNAPTQCVISGGAASLDAAIAELSAKGVRVKRLPVSHAFHSPLMGAVTEEFRAAFDDIAFHEPEFTLISNLTGQVARWRDISKPDYWVRHICEPVDFAAGMRTVARRGRHAFIEIGPSATLSSLARENLDAAGDTWLTSLRPAQQDDLALLSSVAKLYAAGYPVSWSGFHAERRVRRVVLPGYAFDRQEYWLRSANPRRSAPGTGADARPGTAPDAPAAGPVVTAPAELDTERLLSMDRGERLAALTGHIRALMAAELQFDDPTEIEPGAHFLDLGLDSLAAARLSGQLGTALGRRTTVSEVMDHPSARSLAEFAEHRLTSD</sequence>
<dbReference type="AlphaFoldDB" id="A0A2Z5JCP6"/>
<dbReference type="Gene3D" id="1.10.1200.10">
    <property type="entry name" value="ACP-like"/>
    <property type="match status" value="1"/>
</dbReference>
<dbReference type="RefSeq" id="WP_114244583.1">
    <property type="nucleotide sequence ID" value="NZ_CP027306.1"/>
</dbReference>
<proteinExistence type="predicted"/>
<dbReference type="InterPro" id="IPR020841">
    <property type="entry name" value="PKS_Beta-ketoAc_synthase_dom"/>
</dbReference>
<dbReference type="KEGG" id="sata:C5746_14705"/>
<dbReference type="SMART" id="SM00825">
    <property type="entry name" value="PKS_KS"/>
    <property type="match status" value="1"/>
</dbReference>
<feature type="region of interest" description="Disordered" evidence="6">
    <location>
        <begin position="917"/>
        <end position="943"/>
    </location>
</feature>
<feature type="region of interest" description="Disordered" evidence="6">
    <location>
        <begin position="459"/>
        <end position="481"/>
    </location>
</feature>
<dbReference type="SMART" id="SM00827">
    <property type="entry name" value="PKS_AT"/>
    <property type="match status" value="1"/>
</dbReference>
<evidence type="ECO:0000313" key="10">
    <source>
        <dbReference type="Proteomes" id="UP000252698"/>
    </source>
</evidence>
<dbReference type="SUPFAM" id="SSF47336">
    <property type="entry name" value="ACP-like"/>
    <property type="match status" value="1"/>
</dbReference>
<keyword evidence="4" id="KW-0045">Antibiotic biosynthesis</keyword>
<reference evidence="9 10" key="1">
    <citation type="journal article" date="2018" name="Front. Microbiol.">
        <title>Genome Sequencing of Streptomyces atratus SCSIOZH16 and Activation Production of Nocardamine via Metabolic Engineering.</title>
        <authorList>
            <person name="Li Y."/>
            <person name="Zhang C."/>
            <person name="Liu C."/>
            <person name="Ju J."/>
            <person name="Ma J."/>
        </authorList>
    </citation>
    <scope>NUCLEOTIDE SEQUENCE [LARGE SCALE GENOMIC DNA]</scope>
    <source>
        <strain evidence="9 10">SCSIO_ZH16</strain>
    </source>
</reference>
<dbReference type="PROSITE" id="PS52004">
    <property type="entry name" value="KS3_2"/>
    <property type="match status" value="1"/>
</dbReference>
<keyword evidence="3" id="KW-0808">Transferase</keyword>
<feature type="domain" description="Ketosynthase family 3 (KS3)" evidence="8">
    <location>
        <begin position="35"/>
        <end position="457"/>
    </location>
</feature>
<feature type="domain" description="Carrier" evidence="7">
    <location>
        <begin position="965"/>
        <end position="1040"/>
    </location>
</feature>